<accession>A0A1M6RTD7</accession>
<reference evidence="3" key="1">
    <citation type="submission" date="2016-11" db="EMBL/GenBank/DDBJ databases">
        <authorList>
            <person name="Varghese N."/>
            <person name="Submissions S."/>
        </authorList>
    </citation>
    <scope>NUCLEOTIDE SEQUENCE [LARGE SCALE GENOMIC DNA]</scope>
    <source>
        <strain evidence="3">USBA-503</strain>
    </source>
</reference>
<dbReference type="STRING" id="1830138.SAMN05443507_11294"/>
<organism evidence="2 3">
    <name type="scientific">Alicyclobacillus tolerans</name>
    <dbReference type="NCBI Taxonomy" id="90970"/>
    <lineage>
        <taxon>Bacteria</taxon>
        <taxon>Bacillati</taxon>
        <taxon>Bacillota</taxon>
        <taxon>Bacilli</taxon>
        <taxon>Bacillales</taxon>
        <taxon>Alicyclobacillaceae</taxon>
        <taxon>Alicyclobacillus</taxon>
    </lineage>
</organism>
<sequence length="305" mass="34946">MNKISHPTSPSSNISSTQPSAKISTESRTIAERTKNPATLHQATSIQALNEPESNTLHDWPAQFWKSREIQQAEWGWRKVILDWMAGSIASAENASDQKSGSLEQIIHPMIERYWSMVEQLVSQNDMEKLVRTGIMDKPQIRENRFSFIRTRDGLAQFISFAKLNLDDMKSPWVLPIRKEILLNRFSSAVVVNPFERNGAGLLSYSTHSSQRARVFPWRAKRQTKLAVGGKIMHHMVLNLVYERQPVVMHITSLQPLLFVHIETGHEKFLKKIQSLGAVVKNILQPLGWELKQWSYHFEKPGDAE</sequence>
<evidence type="ECO:0000313" key="2">
    <source>
        <dbReference type="EMBL" id="SHK35695.1"/>
    </source>
</evidence>
<dbReference type="AlphaFoldDB" id="A0A1M6RTD7"/>
<evidence type="ECO:0000313" key="3">
    <source>
        <dbReference type="Proteomes" id="UP000184016"/>
    </source>
</evidence>
<name>A0A1M6RTD7_9BACL</name>
<feature type="region of interest" description="Disordered" evidence="1">
    <location>
        <begin position="1"/>
        <end position="39"/>
    </location>
</feature>
<protein>
    <submittedName>
        <fullName evidence="2">Uncharacterized protein</fullName>
    </submittedName>
</protein>
<keyword evidence="3" id="KW-1185">Reference proteome</keyword>
<dbReference type="OrthoDB" id="2373188at2"/>
<dbReference type="Proteomes" id="UP000184016">
    <property type="component" value="Unassembled WGS sequence"/>
</dbReference>
<proteinExistence type="predicted"/>
<dbReference type="EMBL" id="FRAF01000012">
    <property type="protein sequence ID" value="SHK35695.1"/>
    <property type="molecule type" value="Genomic_DNA"/>
</dbReference>
<feature type="compositionally biased region" description="Low complexity" evidence="1">
    <location>
        <begin position="1"/>
        <end position="20"/>
    </location>
</feature>
<gene>
    <name evidence="2" type="ORF">SAMN05443507_11294</name>
</gene>
<dbReference type="RefSeq" id="WP_072874139.1">
    <property type="nucleotide sequence ID" value="NZ_FRAF01000012.1"/>
</dbReference>
<evidence type="ECO:0000256" key="1">
    <source>
        <dbReference type="SAM" id="MobiDB-lite"/>
    </source>
</evidence>